<evidence type="ECO:0000313" key="9">
    <source>
        <dbReference type="Proteomes" id="UP000596427"/>
    </source>
</evidence>
<dbReference type="Pfam" id="PF06803">
    <property type="entry name" value="DUF1232"/>
    <property type="match status" value="1"/>
</dbReference>
<evidence type="ECO:0000259" key="7">
    <source>
        <dbReference type="Pfam" id="PF06803"/>
    </source>
</evidence>
<dbReference type="EMBL" id="CP063362">
    <property type="protein sequence ID" value="QRG09181.1"/>
    <property type="molecule type" value="Genomic_DNA"/>
</dbReference>
<evidence type="ECO:0000256" key="1">
    <source>
        <dbReference type="ARBA" id="ARBA00004127"/>
    </source>
</evidence>
<keyword evidence="4 6" id="KW-0472">Membrane</keyword>
<evidence type="ECO:0000256" key="2">
    <source>
        <dbReference type="ARBA" id="ARBA00022692"/>
    </source>
</evidence>
<feature type="region of interest" description="Disordered" evidence="5">
    <location>
        <begin position="1"/>
        <end position="25"/>
    </location>
</feature>
<evidence type="ECO:0000256" key="4">
    <source>
        <dbReference type="ARBA" id="ARBA00023136"/>
    </source>
</evidence>
<feature type="transmembrane region" description="Helical" evidence="6">
    <location>
        <begin position="66"/>
        <end position="83"/>
    </location>
</feature>
<evidence type="ECO:0000313" key="8">
    <source>
        <dbReference type="EMBL" id="QRG09181.1"/>
    </source>
</evidence>
<dbReference type="Proteomes" id="UP000596427">
    <property type="component" value="Chromosome"/>
</dbReference>
<sequence>MTSSSATSDAFGPGDLSPDAAAQAARDEEAVRRNFWSKLKGTASRIPFAEDAVAAYYAAFDRATPFKVRAMLLAALAYFILPLDVAPDLFPLIGFTDDAAVLMAALRLLSGHVKPEHYEAARSALEGIRPRKA</sequence>
<dbReference type="GO" id="GO:0012505">
    <property type="term" value="C:endomembrane system"/>
    <property type="evidence" value="ECO:0007669"/>
    <property type="project" value="UniProtKB-SubCell"/>
</dbReference>
<keyword evidence="3 6" id="KW-1133">Transmembrane helix</keyword>
<keyword evidence="2 6" id="KW-0812">Transmembrane</keyword>
<comment type="subcellular location">
    <subcellularLocation>
        <location evidence="1">Endomembrane system</location>
        <topology evidence="1">Multi-pass membrane protein</topology>
    </subcellularLocation>
</comment>
<evidence type="ECO:0000256" key="6">
    <source>
        <dbReference type="SAM" id="Phobius"/>
    </source>
</evidence>
<dbReference type="InterPro" id="IPR010652">
    <property type="entry name" value="DUF1232"/>
</dbReference>
<gene>
    <name evidence="8" type="ORF">EZH22_13490</name>
</gene>
<name>A0A974PTC2_9HYPH</name>
<reference evidence="8 9" key="1">
    <citation type="submission" date="2020-10" db="EMBL/GenBank/DDBJ databases">
        <title>Degradation of 1,4-Dioxane by Xanthobacter sp. YN2, via a Novel Group-2 Soluble Di-Iron Monooxygenase.</title>
        <authorList>
            <person name="Ma F."/>
            <person name="Wang Y."/>
            <person name="Yang J."/>
            <person name="Guo H."/>
            <person name="Su D."/>
            <person name="Yu L."/>
        </authorList>
    </citation>
    <scope>NUCLEOTIDE SEQUENCE [LARGE SCALE GENOMIC DNA]</scope>
    <source>
        <strain evidence="8 9">YN2</strain>
    </source>
</reference>
<organism evidence="8 9">
    <name type="scientific">Xanthobacter dioxanivorans</name>
    <dbReference type="NCBI Taxonomy" id="2528964"/>
    <lineage>
        <taxon>Bacteria</taxon>
        <taxon>Pseudomonadati</taxon>
        <taxon>Pseudomonadota</taxon>
        <taxon>Alphaproteobacteria</taxon>
        <taxon>Hyphomicrobiales</taxon>
        <taxon>Xanthobacteraceae</taxon>
        <taxon>Xanthobacter</taxon>
    </lineage>
</organism>
<dbReference type="KEGG" id="xdi:EZH22_13490"/>
<protein>
    <submittedName>
        <fullName evidence="8">DUF1232 domain-containing protein</fullName>
    </submittedName>
</protein>
<evidence type="ECO:0000256" key="3">
    <source>
        <dbReference type="ARBA" id="ARBA00022989"/>
    </source>
</evidence>
<keyword evidence="9" id="KW-1185">Reference proteome</keyword>
<evidence type="ECO:0000256" key="5">
    <source>
        <dbReference type="SAM" id="MobiDB-lite"/>
    </source>
</evidence>
<proteinExistence type="predicted"/>
<dbReference type="AlphaFoldDB" id="A0A974PTC2"/>
<accession>A0A974PTC2</accession>
<feature type="domain" description="DUF1232" evidence="7">
    <location>
        <begin position="69"/>
        <end position="103"/>
    </location>
</feature>
<dbReference type="RefSeq" id="WP_203196099.1">
    <property type="nucleotide sequence ID" value="NZ_CP063362.1"/>
</dbReference>